<evidence type="ECO:0000259" key="6">
    <source>
        <dbReference type="Pfam" id="PF00905"/>
    </source>
</evidence>
<dbReference type="RefSeq" id="WP_052548738.1">
    <property type="nucleotide sequence ID" value="NZ_JMCC02000029.1"/>
</dbReference>
<evidence type="ECO:0000313" key="10">
    <source>
        <dbReference type="Proteomes" id="UP000031599"/>
    </source>
</evidence>
<feature type="compositionally biased region" description="Basic and acidic residues" evidence="4">
    <location>
        <begin position="59"/>
        <end position="73"/>
    </location>
</feature>
<dbReference type="SUPFAM" id="SSF54184">
    <property type="entry name" value="Penicillin-binding protein 2x (pbp-2x), c-terminal domain"/>
    <property type="match status" value="1"/>
</dbReference>
<dbReference type="InterPro" id="IPR036138">
    <property type="entry name" value="PBP_dimer_sf"/>
</dbReference>
<dbReference type="GO" id="GO:0005886">
    <property type="term" value="C:plasma membrane"/>
    <property type="evidence" value="ECO:0007669"/>
    <property type="project" value="TreeGrafter"/>
</dbReference>
<dbReference type="GO" id="GO:0071555">
    <property type="term" value="P:cell wall organization"/>
    <property type="evidence" value="ECO:0007669"/>
    <property type="project" value="TreeGrafter"/>
</dbReference>
<dbReference type="CDD" id="cd06575">
    <property type="entry name" value="PASTA_Pbp2x-like_2"/>
    <property type="match status" value="1"/>
</dbReference>
<evidence type="ECO:0000313" key="9">
    <source>
        <dbReference type="EMBL" id="KIG17171.1"/>
    </source>
</evidence>
<feature type="domain" description="Penicillin-binding protein transpeptidase" evidence="6">
    <location>
        <begin position="339"/>
        <end position="646"/>
    </location>
</feature>
<dbReference type="InterPro" id="IPR005311">
    <property type="entry name" value="PBP_dimer"/>
</dbReference>
<dbReference type="GO" id="GO:0051301">
    <property type="term" value="P:cell division"/>
    <property type="evidence" value="ECO:0007669"/>
    <property type="project" value="UniProtKB-KW"/>
</dbReference>
<dbReference type="SUPFAM" id="SSF56601">
    <property type="entry name" value="beta-lactamase/transpeptidase-like"/>
    <property type="match status" value="1"/>
</dbReference>
<dbReference type="SUPFAM" id="SSF56519">
    <property type="entry name" value="Penicillin binding protein dimerisation domain"/>
    <property type="match status" value="1"/>
</dbReference>
<dbReference type="GO" id="GO:0008658">
    <property type="term" value="F:penicillin binding"/>
    <property type="evidence" value="ECO:0007669"/>
    <property type="project" value="InterPro"/>
</dbReference>
<evidence type="ECO:0000259" key="8">
    <source>
        <dbReference type="Pfam" id="PF03793"/>
    </source>
</evidence>
<dbReference type="InterPro" id="IPR012338">
    <property type="entry name" value="Beta-lactam/transpept-like"/>
</dbReference>
<evidence type="ECO:0000256" key="3">
    <source>
        <dbReference type="ARBA" id="ARBA00023136"/>
    </source>
</evidence>
<evidence type="ECO:0000256" key="4">
    <source>
        <dbReference type="SAM" id="MobiDB-lite"/>
    </source>
</evidence>
<comment type="caution">
    <text evidence="9">The sequence shown here is derived from an EMBL/GenBank/DDBJ whole genome shotgun (WGS) entry which is preliminary data.</text>
</comment>
<dbReference type="GO" id="GO:0004180">
    <property type="term" value="F:carboxypeptidase activity"/>
    <property type="evidence" value="ECO:0007669"/>
    <property type="project" value="UniProtKB-KW"/>
</dbReference>
<evidence type="ECO:0000259" key="7">
    <source>
        <dbReference type="Pfam" id="PF03717"/>
    </source>
</evidence>
<keyword evidence="2" id="KW-0645">Protease</keyword>
<feature type="region of interest" description="Disordered" evidence="4">
    <location>
        <begin position="21"/>
        <end position="82"/>
    </location>
</feature>
<dbReference type="AlphaFoldDB" id="A0A0C2D1R4"/>
<dbReference type="Gene3D" id="3.90.1310.10">
    <property type="entry name" value="Penicillin-binding protein 2a (Domain 2)"/>
    <property type="match status" value="1"/>
</dbReference>
<reference evidence="9 10" key="1">
    <citation type="submission" date="2014-12" db="EMBL/GenBank/DDBJ databases">
        <title>Genome assembly of Enhygromyxa salina DSM 15201.</title>
        <authorList>
            <person name="Sharma G."/>
            <person name="Subramanian S."/>
        </authorList>
    </citation>
    <scope>NUCLEOTIDE SEQUENCE [LARGE SCALE GENOMIC DNA]</scope>
    <source>
        <strain evidence="9 10">DSM 15201</strain>
    </source>
</reference>
<dbReference type="InterPro" id="IPR001460">
    <property type="entry name" value="PCN-bd_Tpept"/>
</dbReference>
<dbReference type="Gene3D" id="3.40.710.10">
    <property type="entry name" value="DD-peptidase/beta-lactamase superfamily"/>
    <property type="match status" value="1"/>
</dbReference>
<evidence type="ECO:0000256" key="2">
    <source>
        <dbReference type="ARBA" id="ARBA00022645"/>
    </source>
</evidence>
<feature type="transmembrane region" description="Helical" evidence="5">
    <location>
        <begin position="101"/>
        <end position="119"/>
    </location>
</feature>
<proteinExistence type="predicted"/>
<accession>A0A0C2D1R4</accession>
<keyword evidence="9" id="KW-0131">Cell cycle</keyword>
<dbReference type="Pfam" id="PF00905">
    <property type="entry name" value="Transpeptidase"/>
    <property type="match status" value="1"/>
</dbReference>
<evidence type="ECO:0000256" key="5">
    <source>
        <dbReference type="SAM" id="Phobius"/>
    </source>
</evidence>
<protein>
    <submittedName>
        <fullName evidence="9">Cell division protein FtsI</fullName>
    </submittedName>
</protein>
<keyword evidence="9" id="KW-0132">Cell division</keyword>
<dbReference type="PANTHER" id="PTHR30627:SF1">
    <property type="entry name" value="PEPTIDOGLYCAN D,D-TRANSPEPTIDASE FTSI"/>
    <property type="match status" value="1"/>
</dbReference>
<name>A0A0C2D1R4_9BACT</name>
<dbReference type="InterPro" id="IPR050515">
    <property type="entry name" value="Beta-lactam/transpept"/>
</dbReference>
<keyword evidence="5" id="KW-0812">Transmembrane</keyword>
<dbReference type="Pfam" id="PF03717">
    <property type="entry name" value="PBP_dimer"/>
    <property type="match status" value="1"/>
</dbReference>
<dbReference type="InterPro" id="IPR005543">
    <property type="entry name" value="PASTA_dom"/>
</dbReference>
<feature type="domain" description="Penicillin-binding protein dimerisation" evidence="7">
    <location>
        <begin position="144"/>
        <end position="260"/>
    </location>
</feature>
<comment type="subcellular location">
    <subcellularLocation>
        <location evidence="1">Membrane</location>
    </subcellularLocation>
</comment>
<gene>
    <name evidence="9" type="ORF">DB30_03768</name>
</gene>
<organism evidence="9 10">
    <name type="scientific">Enhygromyxa salina</name>
    <dbReference type="NCBI Taxonomy" id="215803"/>
    <lineage>
        <taxon>Bacteria</taxon>
        <taxon>Pseudomonadati</taxon>
        <taxon>Myxococcota</taxon>
        <taxon>Polyangia</taxon>
        <taxon>Nannocystales</taxon>
        <taxon>Nannocystaceae</taxon>
        <taxon>Enhygromyxa</taxon>
    </lineage>
</organism>
<feature type="domain" description="PASTA" evidence="8">
    <location>
        <begin position="705"/>
        <end position="754"/>
    </location>
</feature>
<evidence type="ECO:0000256" key="1">
    <source>
        <dbReference type="ARBA" id="ARBA00004370"/>
    </source>
</evidence>
<dbReference type="EMBL" id="JMCC02000029">
    <property type="protein sequence ID" value="KIG17171.1"/>
    <property type="molecule type" value="Genomic_DNA"/>
</dbReference>
<keyword evidence="3 5" id="KW-0472">Membrane</keyword>
<keyword evidence="2" id="KW-0121">Carboxypeptidase</keyword>
<dbReference type="Pfam" id="PF03793">
    <property type="entry name" value="PASTA"/>
    <property type="match status" value="1"/>
</dbReference>
<keyword evidence="2" id="KW-0378">Hydrolase</keyword>
<keyword evidence="5" id="KW-1133">Transmembrane helix</keyword>
<feature type="compositionally biased region" description="Low complexity" evidence="4">
    <location>
        <begin position="36"/>
        <end position="45"/>
    </location>
</feature>
<dbReference type="Gene3D" id="3.30.450.330">
    <property type="match status" value="1"/>
</dbReference>
<sequence length="758" mass="81737">MSKVRRNIDLIAKHGLGLLRKGKPVKPVKPVKLEASDAPDSSSAKPAPPTKAGWFASRGRGDAPRARRPRMPDLSELPQLPQLPQLPEMASDIRSIRRRSAIVGGLVIAGLLGMGWRSWTIAVEHHAEYAAQGNRQQLRTYTLAASRGNVVDRNHISLAVNDRLERIVMNPRLIRAYDKQDKVLEFLLSMFGPEHADYIVSELERDKAYRKLRLPLDEDKVAAVRAAKLPGIRLEQDPHRVYPRGSLAAHVLGRVNAQGQGNLGVELGLNNDLAGRAASSPAYYAAFGGVGHKLLVDGHPDHGISRGHTVVLTIDSAIQAMAEQEIDTLVRNWHPVGASVIVLDPASGEILALANRPTFDPNHPVASTSQTVNLAVQHAYEPGSTLKAITVAAALEQGTIRADQTFFCEEGRWQYTPRHAIRDTKSKGWLDVTEILAVSSNICTTKIYETLGKESLYRWIRRFHFGDRPDVQLPAVSPGMVADWRKWSDIQAANVSFGQGMSASPLQVAAAFAALANGGVYRAPTIVSQVFDANNEVVWDHEVDGVEGERIVRKATADTVLEMLTAVVETREGTGKKAKIEGYEVAGKTSTAQKANPEGGYFEDQYYASFIGAVPANGPRLVILVSVDNPEGGHYGNEVAAPTFARLGARVLAYMGVPGKDGKLPVPDAIALAEDAPALVEGFIPDLDVQPALPGRRPVEFTTGLPDFTGLTLTQALAEAEKAHVELQASGTGLAVGQSVAPGPVQAGAEVIVHFQPL</sequence>
<dbReference type="Proteomes" id="UP000031599">
    <property type="component" value="Unassembled WGS sequence"/>
</dbReference>
<dbReference type="PANTHER" id="PTHR30627">
    <property type="entry name" value="PEPTIDOGLYCAN D,D-TRANSPEPTIDASE"/>
    <property type="match status" value="1"/>
</dbReference>